<comment type="caution">
    <text evidence="2">The sequence shown here is derived from an EMBL/GenBank/DDBJ whole genome shotgun (WGS) entry which is preliminary data.</text>
</comment>
<dbReference type="VEuPathDB" id="FungiDB:FUN_018246"/>
<feature type="region of interest" description="Disordered" evidence="1">
    <location>
        <begin position="73"/>
        <end position="135"/>
    </location>
</feature>
<dbReference type="VEuPathDB" id="FungiDB:RhiirFUN_016703"/>
<dbReference type="VEuPathDB" id="FungiDB:FUN_025209"/>
<feature type="compositionally biased region" description="Basic and acidic residues" evidence="1">
    <location>
        <begin position="120"/>
        <end position="130"/>
    </location>
</feature>
<dbReference type="EMBL" id="LLXH01002410">
    <property type="protein sequence ID" value="PKC55818.1"/>
    <property type="molecule type" value="Genomic_DNA"/>
</dbReference>
<protein>
    <submittedName>
        <fullName evidence="2">Uncharacterized protein</fullName>
    </submittedName>
</protein>
<evidence type="ECO:0000313" key="2">
    <source>
        <dbReference type="EMBL" id="PKC55818.1"/>
    </source>
</evidence>
<proteinExistence type="predicted"/>
<dbReference type="Proteomes" id="UP000232688">
    <property type="component" value="Unassembled WGS sequence"/>
</dbReference>
<dbReference type="AlphaFoldDB" id="A0A2N0QXM3"/>
<reference evidence="2 3" key="2">
    <citation type="submission" date="2017-10" db="EMBL/GenBank/DDBJ databases">
        <title>Genome analyses suggest a sexual origin of heterokaryosis in a supposedly ancient asexual fungus.</title>
        <authorList>
            <person name="Corradi N."/>
            <person name="Sedzielewska K."/>
            <person name="Noel J."/>
            <person name="Charron P."/>
            <person name="Farinelli L."/>
            <person name="Marton T."/>
            <person name="Kruger M."/>
            <person name="Pelin A."/>
            <person name="Brachmann A."/>
            <person name="Corradi N."/>
        </authorList>
    </citation>
    <scope>NUCLEOTIDE SEQUENCE [LARGE SCALE GENOMIC DNA]</scope>
    <source>
        <strain evidence="2 3">A1</strain>
    </source>
</reference>
<dbReference type="VEuPathDB" id="FungiDB:RhiirFUN_026238"/>
<evidence type="ECO:0000313" key="3">
    <source>
        <dbReference type="Proteomes" id="UP000232688"/>
    </source>
</evidence>
<dbReference type="VEuPathDB" id="FungiDB:RhiirA1_502368"/>
<accession>A0A2N0QXM3</accession>
<sequence>MSGGWKYSKDRLSKHEFCASIIHPKKVICICGKVIKLNRKWDEDYLNRHANGNGCKRNTGQRTLYCYFNSKKKDDGDVSSEEEYDSDICDDMDDDDIISVNSGSKDSADDNILSSEDEDRPNTKQDEQQGKRIPCPGLRSQKIRYYIERTPAQVGGARHVEVIGNCVRAKNCTGDYTEVEFTNFLVILGSISPRALDLFRQNLAGRSIQSIRNLRTNSSDTLTNPDLCFENVARFKRLLDRINYKGPIAAMTDNTKLKPRLRYSAQLGCIVRSTLPQDETKVLIYNDIPQIIQSIKDKKAIANNVRAYILHVLLPRFPPIIIALIPNNGADSANTIVNFHNELLEISSQLNLNILSIGTDGAAAEFRAQSIILDVQTTNEIKIKDDTLNINFRCPIYPNIGPVLRVQDPKHAKKTARNSVMSGARVLTFESMVLLIKSHQEYYSDFPLIPWMHGSEACEHIFGIARQIRADFDFAEMLQMITKISHYTKSLRTNNITFNKEKSVRKGYLFDYNEGNLTVDMISNLTKWPSDLDILQTFRQSRQLACELAEYLNMLMPDSLLIERLPQPIVLIESIDYNLEVSFSPTNIELEIDDIVEFSEAVGRASNEVSHIQTDFLNFEQDSDEETEINEYQAQVNFVNQNVSTSSPISKFKIP</sequence>
<organism evidence="2 3">
    <name type="scientific">Rhizophagus irregularis</name>
    <dbReference type="NCBI Taxonomy" id="588596"/>
    <lineage>
        <taxon>Eukaryota</taxon>
        <taxon>Fungi</taxon>
        <taxon>Fungi incertae sedis</taxon>
        <taxon>Mucoromycota</taxon>
        <taxon>Glomeromycotina</taxon>
        <taxon>Glomeromycetes</taxon>
        <taxon>Glomerales</taxon>
        <taxon>Glomeraceae</taxon>
        <taxon>Rhizophagus</taxon>
    </lineage>
</organism>
<dbReference type="VEuPathDB" id="FungiDB:RhiirFUN_025583"/>
<evidence type="ECO:0000256" key="1">
    <source>
        <dbReference type="SAM" id="MobiDB-lite"/>
    </source>
</evidence>
<gene>
    <name evidence="2" type="ORF">RhiirA1_502368</name>
</gene>
<reference evidence="2 3" key="1">
    <citation type="submission" date="2017-10" db="EMBL/GenBank/DDBJ databases">
        <title>Extensive intraspecific genome diversity in a model arbuscular mycorrhizal fungus.</title>
        <authorList>
            <person name="Chen E.C.H."/>
            <person name="Morin E."/>
            <person name="Baudet D."/>
            <person name="Noel J."/>
            <person name="Ndikumana S."/>
            <person name="Charron P."/>
            <person name="St-Onge C."/>
            <person name="Giorgi J."/>
            <person name="Grigoriev I.V."/>
            <person name="Roux C."/>
            <person name="Martin F.M."/>
            <person name="Corradi N."/>
        </authorList>
    </citation>
    <scope>NUCLEOTIDE SEQUENCE [LARGE SCALE GENOMIC DNA]</scope>
    <source>
        <strain evidence="2 3">A1</strain>
    </source>
</reference>
<name>A0A2N0QXM3_9GLOM</name>
<feature type="compositionally biased region" description="Acidic residues" evidence="1">
    <location>
        <begin position="77"/>
        <end position="97"/>
    </location>
</feature>